<evidence type="ECO:0000313" key="3">
    <source>
        <dbReference type="Proteomes" id="UP001493487"/>
    </source>
</evidence>
<gene>
    <name evidence="2" type="ORF">QJS35_15035</name>
</gene>
<keyword evidence="3" id="KW-1185">Reference proteome</keyword>
<organism evidence="2 3">
    <name type="scientific">Cohnella silvisoli</name>
    <dbReference type="NCBI Taxonomy" id="2873699"/>
    <lineage>
        <taxon>Bacteria</taxon>
        <taxon>Bacillati</taxon>
        <taxon>Bacillota</taxon>
        <taxon>Bacilli</taxon>
        <taxon>Bacillales</taxon>
        <taxon>Paenibacillaceae</taxon>
        <taxon>Cohnella</taxon>
    </lineage>
</organism>
<accession>A0ABV1KUH2</accession>
<dbReference type="Gene3D" id="3.10.180.10">
    <property type="entry name" value="2,3-Dihydroxybiphenyl 1,2-Dioxygenase, domain 1"/>
    <property type="match status" value="1"/>
</dbReference>
<evidence type="ECO:0000259" key="1">
    <source>
        <dbReference type="PROSITE" id="PS51819"/>
    </source>
</evidence>
<name>A0ABV1KUH2_9BACL</name>
<dbReference type="InterPro" id="IPR029068">
    <property type="entry name" value="Glyas_Bleomycin-R_OHBP_Dase"/>
</dbReference>
<dbReference type="InterPro" id="IPR037523">
    <property type="entry name" value="VOC_core"/>
</dbReference>
<dbReference type="SUPFAM" id="SSF54593">
    <property type="entry name" value="Glyoxalase/Bleomycin resistance protein/Dihydroxybiphenyl dioxygenase"/>
    <property type="match status" value="1"/>
</dbReference>
<reference evidence="2 3" key="1">
    <citation type="journal article" date="2023" name="Genome Announc.">
        <title>Pan-Genome Analyses of the Genus Cohnella and Proposal of the Novel Species Cohnella silvisoli sp. nov., Isolated from Forest Soil.</title>
        <authorList>
            <person name="Wang C."/>
            <person name="Mao L."/>
            <person name="Bao G."/>
            <person name="Zhu H."/>
        </authorList>
    </citation>
    <scope>NUCLEOTIDE SEQUENCE [LARGE SCALE GENOMIC DNA]</scope>
    <source>
        <strain evidence="2 3">NL03-T5-1</strain>
    </source>
</reference>
<comment type="caution">
    <text evidence="2">The sequence shown here is derived from an EMBL/GenBank/DDBJ whole genome shotgun (WGS) entry which is preliminary data.</text>
</comment>
<dbReference type="InterPro" id="IPR004360">
    <property type="entry name" value="Glyas_Fos-R_dOase_dom"/>
</dbReference>
<dbReference type="InterPro" id="IPR052164">
    <property type="entry name" value="Anthracycline_SecMetBiosynth"/>
</dbReference>
<dbReference type="CDD" id="cd07247">
    <property type="entry name" value="SgaA_N_like"/>
    <property type="match status" value="1"/>
</dbReference>
<proteinExistence type="predicted"/>
<dbReference type="RefSeq" id="WP_232186121.1">
    <property type="nucleotide sequence ID" value="NZ_JAIOAP010000007.1"/>
</dbReference>
<evidence type="ECO:0000313" key="2">
    <source>
        <dbReference type="EMBL" id="MEQ4483708.1"/>
    </source>
</evidence>
<feature type="domain" description="VOC" evidence="1">
    <location>
        <begin position="4"/>
        <end position="114"/>
    </location>
</feature>
<dbReference type="Pfam" id="PF00903">
    <property type="entry name" value="Glyoxalase"/>
    <property type="match status" value="1"/>
</dbReference>
<dbReference type="Proteomes" id="UP001493487">
    <property type="component" value="Unassembled WGS sequence"/>
</dbReference>
<protein>
    <submittedName>
        <fullName evidence="2">VOC family protein</fullName>
    </submittedName>
</protein>
<dbReference type="PANTHER" id="PTHR33993">
    <property type="entry name" value="GLYOXALASE-RELATED"/>
    <property type="match status" value="1"/>
</dbReference>
<dbReference type="PROSITE" id="PS51819">
    <property type="entry name" value="VOC"/>
    <property type="match status" value="1"/>
</dbReference>
<sequence>MPNPVVHFEITGKDGAKLQNYYKELFQWEINANNPMNYGMVDTQSGGINGGISGSDGGPGYVTIYVEVADLQATLDKAVELGGKIIMPITEIPDMVTMALFTDIENNIVGIIKARG</sequence>
<dbReference type="EMBL" id="JASKHM010000008">
    <property type="protein sequence ID" value="MEQ4483708.1"/>
    <property type="molecule type" value="Genomic_DNA"/>
</dbReference>